<dbReference type="SUPFAM" id="SSF54001">
    <property type="entry name" value="Cysteine proteinases"/>
    <property type="match status" value="1"/>
</dbReference>
<dbReference type="STRING" id="1032480.MLP_02730"/>
<name>F5XHZ2_MICPN</name>
<evidence type="ECO:0000313" key="3">
    <source>
        <dbReference type="Proteomes" id="UP000007947"/>
    </source>
</evidence>
<dbReference type="eggNOG" id="COG1305">
    <property type="taxonomic scope" value="Bacteria"/>
</dbReference>
<organism evidence="2 3">
    <name type="scientific">Microlunatus phosphovorus (strain ATCC 700054 / DSM 10555 / JCM 9379 / NBRC 101784 / NCIMB 13414 / VKM Ac-1990 / NM-1)</name>
    <dbReference type="NCBI Taxonomy" id="1032480"/>
    <lineage>
        <taxon>Bacteria</taxon>
        <taxon>Bacillati</taxon>
        <taxon>Actinomycetota</taxon>
        <taxon>Actinomycetes</taxon>
        <taxon>Propionibacteriales</taxon>
        <taxon>Propionibacteriaceae</taxon>
        <taxon>Microlunatus</taxon>
    </lineage>
</organism>
<evidence type="ECO:0000259" key="1">
    <source>
        <dbReference type="SMART" id="SM00460"/>
    </source>
</evidence>
<keyword evidence="3" id="KW-1185">Reference proteome</keyword>
<dbReference type="Gene3D" id="3.10.620.30">
    <property type="match status" value="1"/>
</dbReference>
<dbReference type="PANTHER" id="PTHR33490">
    <property type="entry name" value="BLR5614 PROTEIN-RELATED"/>
    <property type="match status" value="1"/>
</dbReference>
<dbReference type="Pfam" id="PF08379">
    <property type="entry name" value="Bact_transglu_N"/>
    <property type="match status" value="1"/>
</dbReference>
<dbReference type="KEGG" id="mph:MLP_02730"/>
<feature type="domain" description="Transglutaminase-like" evidence="1">
    <location>
        <begin position="174"/>
        <end position="241"/>
    </location>
</feature>
<dbReference type="InterPro" id="IPR038765">
    <property type="entry name" value="Papain-like_cys_pep_sf"/>
</dbReference>
<dbReference type="Proteomes" id="UP000007947">
    <property type="component" value="Chromosome"/>
</dbReference>
<proteinExistence type="predicted"/>
<dbReference type="InterPro" id="IPR013589">
    <property type="entry name" value="Bac_transglu_N"/>
</dbReference>
<reference evidence="2 3" key="1">
    <citation type="submission" date="2011-05" db="EMBL/GenBank/DDBJ databases">
        <title>Whole genome sequence of Microlunatus phosphovorus NM-1.</title>
        <authorList>
            <person name="Hosoyama A."/>
            <person name="Sasaki K."/>
            <person name="Harada T."/>
            <person name="Igarashi R."/>
            <person name="Kawakoshi A."/>
            <person name="Sasagawa M."/>
            <person name="Fukada J."/>
            <person name="Nakamura S."/>
            <person name="Katano Y."/>
            <person name="Hanada S."/>
            <person name="Kamagata Y."/>
            <person name="Nakamura N."/>
            <person name="Yamazaki S."/>
            <person name="Fujita N."/>
        </authorList>
    </citation>
    <scope>NUCLEOTIDE SEQUENCE [LARGE SCALE GENOMIC DNA]</scope>
    <source>
        <strain evidence="3">ATCC 700054 / DSM 10555 / JCM 9379 / NBRC 101784 / NCIMB 13414 / VKM Ac-1990 / NM-1</strain>
    </source>
</reference>
<dbReference type="PANTHER" id="PTHR33490:SF6">
    <property type="entry name" value="SLL1049 PROTEIN"/>
    <property type="match status" value="1"/>
</dbReference>
<dbReference type="AlphaFoldDB" id="F5XHZ2"/>
<dbReference type="RefSeq" id="WP_013861176.1">
    <property type="nucleotide sequence ID" value="NC_015635.1"/>
</dbReference>
<evidence type="ECO:0000313" key="2">
    <source>
        <dbReference type="EMBL" id="BAK33287.1"/>
    </source>
</evidence>
<dbReference type="Pfam" id="PF01841">
    <property type="entry name" value="Transglut_core"/>
    <property type="match status" value="1"/>
</dbReference>
<sequence>MRLNILHTTGFRYASPVRASYNEARMTPCVSDSQTVWSSRLSIEPAAWSIGYTDYWGTAVTTFEVHERHSRLTVRSQAVVETRNVGLPWDTERRVPTGDLGWAALRDRGVTYSMSELLTVNDRTQPADELFELAQDAASGQPPRLAGLDVCRLVSDRLSYRRGSTEVNSTARDAWQVGAGVCQDYSHVALGALRSVGLPARYVSGYLFPVDGAAPGTTVEGESHSWVEWWCGSWVGFDPTHSQRLSDRYVRVGHGRDYGDVAPLRGTYSGGASEMFVTVEMTQLG</sequence>
<dbReference type="HOGENOM" id="CLU_008973_1_2_11"/>
<dbReference type="InterPro" id="IPR002931">
    <property type="entry name" value="Transglutaminase-like"/>
</dbReference>
<accession>F5XHZ2</accession>
<protein>
    <recommendedName>
        <fullName evidence="1">Transglutaminase-like domain-containing protein</fullName>
    </recommendedName>
</protein>
<gene>
    <name evidence="2" type="ordered locus">MLP_02730</name>
</gene>
<dbReference type="SMART" id="SM00460">
    <property type="entry name" value="TGc"/>
    <property type="match status" value="1"/>
</dbReference>
<dbReference type="EMBL" id="AP012204">
    <property type="protein sequence ID" value="BAK33287.1"/>
    <property type="molecule type" value="Genomic_DNA"/>
</dbReference>